<dbReference type="InterPro" id="IPR014001">
    <property type="entry name" value="Helicase_ATP-bd"/>
</dbReference>
<dbReference type="Pfam" id="PF00271">
    <property type="entry name" value="Helicase_C"/>
    <property type="match status" value="1"/>
</dbReference>
<comment type="caution">
    <text evidence="15">The sequence shown here is derived from an EMBL/GenBank/DDBJ whole genome shotgun (WGS) entry which is preliminary data.</text>
</comment>
<dbReference type="NCBIfam" id="TIGR00595">
    <property type="entry name" value="priA"/>
    <property type="match status" value="1"/>
</dbReference>
<keyword evidence="10 12" id="KW-0413">Isomerase</keyword>
<accession>N2BI95</accession>
<feature type="binding site" evidence="12">
    <location>
        <position position="448"/>
    </location>
    <ligand>
        <name>Zn(2+)</name>
        <dbReference type="ChEBI" id="CHEBI:29105"/>
        <label>1</label>
    </ligand>
</feature>
<dbReference type="GO" id="GO:0005524">
    <property type="term" value="F:ATP binding"/>
    <property type="evidence" value="ECO:0007669"/>
    <property type="project" value="UniProtKB-UniRule"/>
</dbReference>
<gene>
    <name evidence="12" type="primary">priA</name>
    <name evidence="15" type="ORF">C823_00922</name>
</gene>
<evidence type="ECO:0000313" key="16">
    <source>
        <dbReference type="Proteomes" id="UP000012589"/>
    </source>
</evidence>
<dbReference type="GO" id="GO:0006270">
    <property type="term" value="P:DNA replication initiation"/>
    <property type="evidence" value="ECO:0007669"/>
    <property type="project" value="TreeGrafter"/>
</dbReference>
<evidence type="ECO:0000256" key="6">
    <source>
        <dbReference type="ARBA" id="ARBA00022806"/>
    </source>
</evidence>
<comment type="cofactor">
    <cofactor evidence="12">
        <name>Zn(2+)</name>
        <dbReference type="ChEBI" id="CHEBI:29105"/>
    </cofactor>
    <text evidence="12">Binds 2 zinc ions per subunit.</text>
</comment>
<evidence type="ECO:0000256" key="12">
    <source>
        <dbReference type="HAMAP-Rule" id="MF_00983"/>
    </source>
</evidence>
<feature type="binding site" evidence="12">
    <location>
        <position position="445"/>
    </location>
    <ligand>
        <name>Zn(2+)</name>
        <dbReference type="ChEBI" id="CHEBI:29105"/>
        <label>1</label>
    </ligand>
</feature>
<dbReference type="PANTHER" id="PTHR30580:SF0">
    <property type="entry name" value="PRIMOSOMAL PROTEIN N"/>
    <property type="match status" value="1"/>
</dbReference>
<sequence>MYADIIVDISHEKLDKIFQYAVPVRLEQDISEGMRVEVPFGNRTITGYVVGLTDVPSYDTAKIKPVSSILKESAVIESQMIALAARIRKNYGGTMNQALKTVLPVKRKERQKEKKQVRLLISSAEAASLHAECERRHYTAQTKLLAELMECSPQSFVHLTKDLGIASSVIRNFEEKGVLRLEREFYYRNPVSHITQKKYEIRLNEMQKNLTKLILTEWDAGRAHTYLLHGVTGSGKTEVYMELIAHAAAKGKQSIMLIPEIALTFQTVRRFYERFGDRVSILHSRLSPAERWDQLERAKNGEIDIMIGPRSALFTPFSNLGFIMIDEEHESSYKSETVPKYHAKEVAIERAQMAGASVVLGSATPSVDSYYRALAGEYQLLEMDHRVQHKMLPECEIADLRAEMRAGNRSILSRRLQELIEDRLAKKQQVMLFLNRRGMAGFVSCRACGSVMRCPHCDVSLSQHKHGRLLCHYCGYEIPMVDKCPSCGSAYIGGFKAGTQKIQELTAQRFPQARILRMDYDTTRSKDSYEQILTAFSRHEADILIGTQMIVKGHDFANVTLVGVLAADMSLNVSDYRAAERTFQLVTQAAGRAGRGTEPGKVVIQTYQPDHFSIRAAQTQDYRAFYQEEILYRKLMHYPPVWNMLHILTACERQEDAAACMEQIAAWVQKELQKAGASGTWKQLQVIGPSDAPVAKIQDVYRKVLYMKHPDYLVLVKVKDFLEKKLRDLTEWKKVSIQFDFNPMNG</sequence>
<keyword evidence="16" id="KW-1185">Reference proteome</keyword>
<dbReference type="AlphaFoldDB" id="N2BI95"/>
<dbReference type="Pfam" id="PF00270">
    <property type="entry name" value="DEAD"/>
    <property type="match status" value="1"/>
</dbReference>
<dbReference type="InterPro" id="IPR041236">
    <property type="entry name" value="PriA_C"/>
</dbReference>
<feature type="domain" description="Helicase ATP-binding" evidence="13">
    <location>
        <begin position="217"/>
        <end position="383"/>
    </location>
</feature>
<dbReference type="GO" id="GO:0016887">
    <property type="term" value="F:ATP hydrolysis activity"/>
    <property type="evidence" value="ECO:0007669"/>
    <property type="project" value="RHEA"/>
</dbReference>
<evidence type="ECO:0000256" key="4">
    <source>
        <dbReference type="ARBA" id="ARBA00022741"/>
    </source>
</evidence>
<dbReference type="Pfam" id="PF17764">
    <property type="entry name" value="PriA_3primeBD"/>
    <property type="match status" value="1"/>
</dbReference>
<feature type="binding site" evidence="12">
    <location>
        <position position="487"/>
    </location>
    <ligand>
        <name>Zn(2+)</name>
        <dbReference type="ChEBI" id="CHEBI:29105"/>
        <label>1</label>
    </ligand>
</feature>
<proteinExistence type="inferred from homology"/>
<keyword evidence="2 12" id="KW-0235">DNA replication</keyword>
<dbReference type="GO" id="GO:1990077">
    <property type="term" value="C:primosome complex"/>
    <property type="evidence" value="ECO:0007669"/>
    <property type="project" value="UniProtKB-UniRule"/>
</dbReference>
<organism evidence="15 16">
    <name type="scientific">Eubacterium plexicaudatum ASF492</name>
    <dbReference type="NCBI Taxonomy" id="1235802"/>
    <lineage>
        <taxon>Bacteria</taxon>
        <taxon>Bacillati</taxon>
        <taxon>Bacillota</taxon>
        <taxon>Clostridia</taxon>
        <taxon>Eubacteriales</taxon>
        <taxon>Eubacteriaceae</taxon>
        <taxon>Eubacterium</taxon>
    </lineage>
</organism>
<keyword evidence="9 12" id="KW-0238">DNA-binding</keyword>
<dbReference type="InterPro" id="IPR011545">
    <property type="entry name" value="DEAD/DEAH_box_helicase_dom"/>
</dbReference>
<dbReference type="Pfam" id="PF18074">
    <property type="entry name" value="PriA_C"/>
    <property type="match status" value="1"/>
</dbReference>
<keyword evidence="6 12" id="KW-0347">Helicase</keyword>
<dbReference type="InterPro" id="IPR040498">
    <property type="entry name" value="PriA_CRR"/>
</dbReference>
<dbReference type="CDD" id="cd18804">
    <property type="entry name" value="SF2_C_priA"/>
    <property type="match status" value="1"/>
</dbReference>
<evidence type="ECO:0000256" key="8">
    <source>
        <dbReference type="ARBA" id="ARBA00022840"/>
    </source>
</evidence>
<dbReference type="GO" id="GO:0006302">
    <property type="term" value="P:double-strand break repair"/>
    <property type="evidence" value="ECO:0007669"/>
    <property type="project" value="InterPro"/>
</dbReference>
<dbReference type="HOGENOM" id="CLU_013353_3_1_9"/>
<dbReference type="Gene3D" id="3.40.1440.60">
    <property type="entry name" value="PriA, 3(prime) DNA-binding domain"/>
    <property type="match status" value="1"/>
</dbReference>
<dbReference type="GO" id="GO:0003677">
    <property type="term" value="F:DNA binding"/>
    <property type="evidence" value="ECO:0007669"/>
    <property type="project" value="UniProtKB-UniRule"/>
</dbReference>
<name>N2BI95_9FIRM</name>
<dbReference type="GO" id="GO:0008270">
    <property type="term" value="F:zinc ion binding"/>
    <property type="evidence" value="ECO:0007669"/>
    <property type="project" value="UniProtKB-UniRule"/>
</dbReference>
<comment type="subunit">
    <text evidence="12">Component of the replication restart primosome.</text>
</comment>
<feature type="binding site" evidence="12">
    <location>
        <position position="474"/>
    </location>
    <ligand>
        <name>Zn(2+)</name>
        <dbReference type="ChEBI" id="CHEBI:29105"/>
        <label>2</label>
    </ligand>
</feature>
<keyword evidence="4 12" id="KW-0547">Nucleotide-binding</keyword>
<evidence type="ECO:0000313" key="15">
    <source>
        <dbReference type="EMBL" id="EMZ36554.1"/>
    </source>
</evidence>
<dbReference type="GO" id="GO:0043138">
    <property type="term" value="F:3'-5' DNA helicase activity"/>
    <property type="evidence" value="ECO:0007669"/>
    <property type="project" value="UniProtKB-EC"/>
</dbReference>
<dbReference type="PANTHER" id="PTHR30580">
    <property type="entry name" value="PRIMOSOMAL PROTEIN N"/>
    <property type="match status" value="1"/>
</dbReference>
<feature type="binding site" evidence="12">
    <location>
        <position position="471"/>
    </location>
    <ligand>
        <name>Zn(2+)</name>
        <dbReference type="ChEBI" id="CHEBI:29105"/>
        <label>2</label>
    </ligand>
</feature>
<feature type="binding site" evidence="12">
    <location>
        <position position="484"/>
    </location>
    <ligand>
        <name>Zn(2+)</name>
        <dbReference type="ChEBI" id="CHEBI:29105"/>
        <label>1</label>
    </ligand>
</feature>
<dbReference type="InterPro" id="IPR042115">
    <property type="entry name" value="PriA_3primeBD_sf"/>
</dbReference>
<dbReference type="InterPro" id="IPR005259">
    <property type="entry name" value="PriA"/>
</dbReference>
<dbReference type="Proteomes" id="UP000012589">
    <property type="component" value="Unassembled WGS sequence"/>
</dbReference>
<keyword evidence="7 12" id="KW-0862">Zinc</keyword>
<dbReference type="PROSITE" id="PS51194">
    <property type="entry name" value="HELICASE_CTER"/>
    <property type="match status" value="1"/>
</dbReference>
<evidence type="ECO:0000259" key="13">
    <source>
        <dbReference type="PROSITE" id="PS51192"/>
    </source>
</evidence>
<evidence type="ECO:0000256" key="3">
    <source>
        <dbReference type="ARBA" id="ARBA00022723"/>
    </source>
</evidence>
<dbReference type="SMART" id="SM00490">
    <property type="entry name" value="HELICc"/>
    <property type="match status" value="1"/>
</dbReference>
<dbReference type="EC" id="5.6.2.4" evidence="12"/>
<evidence type="ECO:0000259" key="14">
    <source>
        <dbReference type="PROSITE" id="PS51194"/>
    </source>
</evidence>
<dbReference type="Gene3D" id="3.40.50.300">
    <property type="entry name" value="P-loop containing nucleotide triphosphate hydrolases"/>
    <property type="match status" value="2"/>
</dbReference>
<comment type="similarity">
    <text evidence="12">Belongs to the helicase family. PriA subfamily.</text>
</comment>
<dbReference type="GO" id="GO:0006269">
    <property type="term" value="P:DNA replication, synthesis of primer"/>
    <property type="evidence" value="ECO:0007669"/>
    <property type="project" value="UniProtKB-KW"/>
</dbReference>
<evidence type="ECO:0000256" key="1">
    <source>
        <dbReference type="ARBA" id="ARBA00022515"/>
    </source>
</evidence>
<dbReference type="CDD" id="cd17929">
    <property type="entry name" value="DEXHc_priA"/>
    <property type="match status" value="1"/>
</dbReference>
<comment type="catalytic activity">
    <reaction evidence="12">
        <text>Couples ATP hydrolysis with the unwinding of duplex DNA by translocating in the 3'-5' direction.</text>
        <dbReference type="EC" id="5.6.2.4"/>
    </reaction>
</comment>
<keyword evidence="8 12" id="KW-0067">ATP-binding</keyword>
<evidence type="ECO:0000256" key="2">
    <source>
        <dbReference type="ARBA" id="ARBA00022705"/>
    </source>
</evidence>
<evidence type="ECO:0000256" key="11">
    <source>
        <dbReference type="ARBA" id="ARBA00048988"/>
    </source>
</evidence>
<evidence type="ECO:0000256" key="7">
    <source>
        <dbReference type="ARBA" id="ARBA00022833"/>
    </source>
</evidence>
<comment type="catalytic activity">
    <reaction evidence="11 12">
        <text>ATP + H2O = ADP + phosphate + H(+)</text>
        <dbReference type="Rhea" id="RHEA:13065"/>
        <dbReference type="ChEBI" id="CHEBI:15377"/>
        <dbReference type="ChEBI" id="CHEBI:15378"/>
        <dbReference type="ChEBI" id="CHEBI:30616"/>
        <dbReference type="ChEBI" id="CHEBI:43474"/>
        <dbReference type="ChEBI" id="CHEBI:456216"/>
        <dbReference type="EC" id="5.6.2.4"/>
    </reaction>
</comment>
<dbReference type="eggNOG" id="COG1198">
    <property type="taxonomic scope" value="Bacteria"/>
</dbReference>
<dbReference type="EMBL" id="AQFT01000023">
    <property type="protein sequence ID" value="EMZ36554.1"/>
    <property type="molecule type" value="Genomic_DNA"/>
</dbReference>
<reference evidence="15 16" key="1">
    <citation type="journal article" date="2014" name="Genome Announc.">
        <title>Draft genome sequences of the altered schaedler flora, a defined bacterial community from gnotobiotic mice.</title>
        <authorList>
            <person name="Wannemuehler M.J."/>
            <person name="Overstreet A.M."/>
            <person name="Ward D.V."/>
            <person name="Phillips G.J."/>
        </authorList>
    </citation>
    <scope>NUCLEOTIDE SEQUENCE [LARGE SCALE GENOMIC DNA]</scope>
    <source>
        <strain evidence="15 16">ASF492</strain>
    </source>
</reference>
<evidence type="ECO:0000256" key="5">
    <source>
        <dbReference type="ARBA" id="ARBA00022801"/>
    </source>
</evidence>
<feature type="domain" description="Helicase C-terminal" evidence="14">
    <location>
        <begin position="479"/>
        <end position="632"/>
    </location>
</feature>
<dbReference type="InterPro" id="IPR027417">
    <property type="entry name" value="P-loop_NTPase"/>
</dbReference>
<dbReference type="OrthoDB" id="9759544at2"/>
<keyword evidence="1 12" id="KW-0639">Primosome</keyword>
<dbReference type="InterPro" id="IPR001650">
    <property type="entry name" value="Helicase_C-like"/>
</dbReference>
<dbReference type="STRING" id="1235802.C823_00922"/>
<dbReference type="FunFam" id="3.40.50.300:FF:000489">
    <property type="entry name" value="Primosome assembly protein PriA"/>
    <property type="match status" value="1"/>
</dbReference>
<dbReference type="PATRIC" id="fig|1235802.3.peg.989"/>
<comment type="function">
    <text evidence="12">Initiates the restart of stalled replication forks, which reloads the replicative helicase on sites other than the origin of replication. Recognizes and binds to abandoned replication forks and remodels them to uncover a helicase loading site. Promotes assembly of the primosome at these replication forks.</text>
</comment>
<evidence type="ECO:0000256" key="9">
    <source>
        <dbReference type="ARBA" id="ARBA00023125"/>
    </source>
</evidence>
<dbReference type="SUPFAM" id="SSF52540">
    <property type="entry name" value="P-loop containing nucleoside triphosphate hydrolases"/>
    <property type="match status" value="2"/>
</dbReference>
<dbReference type="PROSITE" id="PS51192">
    <property type="entry name" value="HELICASE_ATP_BIND_1"/>
    <property type="match status" value="1"/>
</dbReference>
<dbReference type="HAMAP" id="MF_00983">
    <property type="entry name" value="PriA"/>
    <property type="match status" value="1"/>
</dbReference>
<evidence type="ECO:0000256" key="10">
    <source>
        <dbReference type="ARBA" id="ARBA00023235"/>
    </source>
</evidence>
<protein>
    <recommendedName>
        <fullName evidence="12">Replication restart protein PriA</fullName>
    </recommendedName>
    <alternativeName>
        <fullName evidence="12">ATP-dependent DNA helicase PriA</fullName>
        <ecNumber evidence="12">5.6.2.4</ecNumber>
    </alternativeName>
    <alternativeName>
        <fullName evidence="12">DNA 3'-5' helicase PriA</fullName>
    </alternativeName>
</protein>
<keyword evidence="3 12" id="KW-0479">Metal-binding</keyword>
<keyword evidence="5 12" id="KW-0378">Hydrolase</keyword>
<dbReference type="InterPro" id="IPR041222">
    <property type="entry name" value="PriA_3primeBD"/>
</dbReference>
<dbReference type="SMART" id="SM00487">
    <property type="entry name" value="DEXDc"/>
    <property type="match status" value="1"/>
</dbReference>
<feature type="binding site" evidence="12">
    <location>
        <position position="454"/>
    </location>
    <ligand>
        <name>Zn(2+)</name>
        <dbReference type="ChEBI" id="CHEBI:29105"/>
        <label>2</label>
    </ligand>
</feature>
<dbReference type="GO" id="GO:0006310">
    <property type="term" value="P:DNA recombination"/>
    <property type="evidence" value="ECO:0007669"/>
    <property type="project" value="InterPro"/>
</dbReference>
<dbReference type="Pfam" id="PF18319">
    <property type="entry name" value="Zn_ribbon_PriA"/>
    <property type="match status" value="1"/>
</dbReference>
<feature type="binding site" evidence="12">
    <location>
        <position position="457"/>
    </location>
    <ligand>
        <name>Zn(2+)</name>
        <dbReference type="ChEBI" id="CHEBI:29105"/>
        <label>2</label>
    </ligand>
</feature>